<dbReference type="PANTHER" id="PTHR43649:SF31">
    <property type="entry name" value="SN-GLYCEROL-3-PHOSPHATE-BINDING PERIPLASMIC PROTEIN UGPB"/>
    <property type="match status" value="1"/>
</dbReference>
<keyword evidence="10" id="KW-1185">Reference proteome</keyword>
<feature type="signal peptide" evidence="8">
    <location>
        <begin position="1"/>
        <end position="22"/>
    </location>
</feature>
<proteinExistence type="inferred from homology"/>
<keyword evidence="6 8" id="KW-0732">Signal</keyword>
<comment type="subcellular location">
    <subcellularLocation>
        <location evidence="1">Periplasm</location>
    </subcellularLocation>
</comment>
<protein>
    <recommendedName>
        <fullName evidence="4">sn-glycerol-3-phosphate-binding periplasmic protein UgpB</fullName>
    </recommendedName>
</protein>
<evidence type="ECO:0000256" key="5">
    <source>
        <dbReference type="ARBA" id="ARBA00022448"/>
    </source>
</evidence>
<keyword evidence="5" id="KW-0813">Transport</keyword>
<dbReference type="CDD" id="cd14748">
    <property type="entry name" value="PBP2_UgpB"/>
    <property type="match status" value="1"/>
</dbReference>
<evidence type="ECO:0000256" key="4">
    <source>
        <dbReference type="ARBA" id="ARBA00017470"/>
    </source>
</evidence>
<dbReference type="EMBL" id="OMOQ01000001">
    <property type="protein sequence ID" value="SPH18198.1"/>
    <property type="molecule type" value="Genomic_DNA"/>
</dbReference>
<evidence type="ECO:0000256" key="6">
    <source>
        <dbReference type="ARBA" id="ARBA00022729"/>
    </source>
</evidence>
<sequence length="436" mass="47213">MNMRHLVIGPISLLAMAAPAVAQTEIQFWHAFTGRLGELVDEQVKTFNESQSDYAVVASHKGNYSETLNAGIAAFRAGEQPDILMVFEVGTATMMGAKGAVKPVYQVMEEAGAEFDPDAYIGAVKGYYTSTDGDMLSLPFNSSTPVLWVNRDALTAAGIDPDVDLTTWQTVGEVLDQLKAAGHECPLTTAWQSWIHLENLSAYHNVPFATQNNGFAGLDTELAFNGPVQVQHIQAMGDWAKDGKFIYTGRRNEGGANFRAGECALFTESSAGYAGIKAEAEFEFGVRPLPYWEGVEGAPQNTIIGGASLWVMEGQTAEEYKGVAAFLNFLSSPEIQAKWHQDTGYLPITAAAGDLTREQGFYEASPGTEVAVVQMTAKEPTDVSKGIRLGSFDQIRGIIDEELEAVWSGDKDAQAALDTAVQRGNELLRRFEQASQ</sequence>
<dbReference type="NCBIfam" id="NF008211">
    <property type="entry name" value="PRK10974.1"/>
    <property type="match status" value="1"/>
</dbReference>
<evidence type="ECO:0000256" key="1">
    <source>
        <dbReference type="ARBA" id="ARBA00004418"/>
    </source>
</evidence>
<comment type="subunit">
    <text evidence="3">The complex is composed of two ATP-binding proteins (UgpC), two transmembrane proteins (UgpA and UgpE) and a solute-binding protein (UgpB).</text>
</comment>
<dbReference type="Pfam" id="PF13416">
    <property type="entry name" value="SBP_bac_8"/>
    <property type="match status" value="1"/>
</dbReference>
<gene>
    <name evidence="9" type="primary">ugpB</name>
    <name evidence="9" type="ORF">DEA8626_01730</name>
</gene>
<comment type="function">
    <text evidence="7">Part of the ABC transporter complex UgpBAEC involved in sn-glycerol-3-phosphate (G3P) import. Binds G3P.</text>
</comment>
<name>A0A2R8B6D5_9RHOB</name>
<dbReference type="Gene3D" id="3.40.190.10">
    <property type="entry name" value="Periplasmic binding protein-like II"/>
    <property type="match status" value="2"/>
</dbReference>
<organism evidence="9 10">
    <name type="scientific">Albidovulum aquaemixtae</name>
    <dbReference type="NCBI Taxonomy" id="1542388"/>
    <lineage>
        <taxon>Bacteria</taxon>
        <taxon>Pseudomonadati</taxon>
        <taxon>Pseudomonadota</taxon>
        <taxon>Alphaproteobacteria</taxon>
        <taxon>Rhodobacterales</taxon>
        <taxon>Paracoccaceae</taxon>
        <taxon>Albidovulum</taxon>
    </lineage>
</organism>
<evidence type="ECO:0000313" key="9">
    <source>
        <dbReference type="EMBL" id="SPH18198.1"/>
    </source>
</evidence>
<evidence type="ECO:0000313" key="10">
    <source>
        <dbReference type="Proteomes" id="UP000244924"/>
    </source>
</evidence>
<dbReference type="PANTHER" id="PTHR43649">
    <property type="entry name" value="ARABINOSE-BINDING PROTEIN-RELATED"/>
    <property type="match status" value="1"/>
</dbReference>
<dbReference type="Proteomes" id="UP000244924">
    <property type="component" value="Unassembled WGS sequence"/>
</dbReference>
<evidence type="ECO:0000256" key="2">
    <source>
        <dbReference type="ARBA" id="ARBA00008520"/>
    </source>
</evidence>
<evidence type="ECO:0000256" key="8">
    <source>
        <dbReference type="SAM" id="SignalP"/>
    </source>
</evidence>
<evidence type="ECO:0000256" key="7">
    <source>
        <dbReference type="ARBA" id="ARBA00034473"/>
    </source>
</evidence>
<dbReference type="InterPro" id="IPR006059">
    <property type="entry name" value="SBP"/>
</dbReference>
<evidence type="ECO:0000256" key="3">
    <source>
        <dbReference type="ARBA" id="ARBA00011557"/>
    </source>
</evidence>
<accession>A0A2R8B6D5</accession>
<reference evidence="9 10" key="1">
    <citation type="submission" date="2018-03" db="EMBL/GenBank/DDBJ databases">
        <authorList>
            <person name="Keele B.F."/>
        </authorList>
    </citation>
    <scope>NUCLEOTIDE SEQUENCE [LARGE SCALE GENOMIC DNA]</scope>
    <source>
        <strain evidence="9 10">CECT 8626</strain>
    </source>
</reference>
<dbReference type="InterPro" id="IPR050490">
    <property type="entry name" value="Bact_solute-bd_prot1"/>
</dbReference>
<comment type="similarity">
    <text evidence="2">Belongs to the bacterial solute-binding protein 1 family.</text>
</comment>
<feature type="chain" id="PRO_5015362448" description="sn-glycerol-3-phosphate-binding periplasmic protein UgpB" evidence="8">
    <location>
        <begin position="23"/>
        <end position="436"/>
    </location>
</feature>
<dbReference type="AlphaFoldDB" id="A0A2R8B6D5"/>
<dbReference type="GO" id="GO:0042597">
    <property type="term" value="C:periplasmic space"/>
    <property type="evidence" value="ECO:0007669"/>
    <property type="project" value="UniProtKB-SubCell"/>
</dbReference>
<dbReference type="SUPFAM" id="SSF53850">
    <property type="entry name" value="Periplasmic binding protein-like II"/>
    <property type="match status" value="1"/>
</dbReference>